<gene>
    <name evidence="1" type="ORF">H4C47_13700</name>
</gene>
<dbReference type="RefSeq" id="WP_176512725.1">
    <property type="nucleotide sequence ID" value="NZ_JACGDG010000010.1"/>
</dbReference>
<accession>A0A7W2QJC7</accession>
<organism evidence="1 2">
    <name type="scientific">Pseudomonas putida</name>
    <name type="common">Arthrobacter siderocapsulatus</name>
    <dbReference type="NCBI Taxonomy" id="303"/>
    <lineage>
        <taxon>Bacteria</taxon>
        <taxon>Pseudomonadati</taxon>
        <taxon>Pseudomonadota</taxon>
        <taxon>Gammaproteobacteria</taxon>
        <taxon>Pseudomonadales</taxon>
        <taxon>Pseudomonadaceae</taxon>
        <taxon>Pseudomonas</taxon>
    </lineage>
</organism>
<reference evidence="1 2" key="1">
    <citation type="submission" date="2020-07" db="EMBL/GenBank/DDBJ databases">
        <title>Diversity of carbapenemase encoding genes among Pseudomonas putida group clinical isolates in a tertiary Brazilian hospital.</title>
        <authorList>
            <person name="Alberto-Lei F."/>
            <person name="Nodari C.S."/>
            <person name="Streling A.P."/>
            <person name="Paulino J.T."/>
            <person name="Bessa-Neto F.O."/>
            <person name="Cayo R."/>
            <person name="Gales A.C."/>
        </authorList>
    </citation>
    <scope>NUCLEOTIDE SEQUENCE [LARGE SCALE GENOMIC DNA]</scope>
    <source>
        <strain evidence="1 2">12464</strain>
    </source>
</reference>
<dbReference type="Proteomes" id="UP000553948">
    <property type="component" value="Unassembled WGS sequence"/>
</dbReference>
<proteinExistence type="predicted"/>
<protein>
    <submittedName>
        <fullName evidence="1">Uncharacterized protein</fullName>
    </submittedName>
</protein>
<sequence length="193" mass="20911">MSFTMPPKQVTVVYADDYVSAANIIEAGIQAYTGYQSRLWNVKDYEAAKCTLDSDQLVLFLGDFEENAAAKAYAKVFERTEKANGCVYSIAGSKALIHATGEAAQDPLPVNSATHFYSDSDGVTHAKASVEASQVADSSIWRSAAQLGLAGVGGWLIEKLTAQQSVSRQEQVEVGCKAFMTKRFADWVKYDCA</sequence>
<comment type="caution">
    <text evidence="1">The sequence shown here is derived from an EMBL/GenBank/DDBJ whole genome shotgun (WGS) entry which is preliminary data.</text>
</comment>
<evidence type="ECO:0000313" key="2">
    <source>
        <dbReference type="Proteomes" id="UP000553948"/>
    </source>
</evidence>
<dbReference type="EMBL" id="JACGDG010000010">
    <property type="protein sequence ID" value="MBA6116785.1"/>
    <property type="molecule type" value="Genomic_DNA"/>
</dbReference>
<dbReference type="AlphaFoldDB" id="A0A7W2QJC7"/>
<evidence type="ECO:0000313" key="1">
    <source>
        <dbReference type="EMBL" id="MBA6116785.1"/>
    </source>
</evidence>
<name>A0A7W2QJC7_PSEPU</name>